<protein>
    <submittedName>
        <fullName evidence="1">Transposase</fullName>
    </submittedName>
</protein>
<name>A0A5K3F0C7_MESCO</name>
<proteinExistence type="predicted"/>
<evidence type="ECO:0000313" key="1">
    <source>
        <dbReference type="WBParaSite" id="MCU_003965-RA"/>
    </source>
</evidence>
<dbReference type="WBParaSite" id="MCU_003965-RA">
    <property type="protein sequence ID" value="MCU_003965-RA"/>
    <property type="gene ID" value="MCU_003965"/>
</dbReference>
<dbReference type="AlphaFoldDB" id="A0A5K3F0C7"/>
<sequence>ERVLAEHLRGEVLPRPPLLRYQHRRDQSLLSLWMRSRDEPTRTPVHALSTQAKARARTNPCISSLHLPPSLPLCTTNCYALAPHQITQSLRRLFTP</sequence>
<organism evidence="1">
    <name type="scientific">Mesocestoides corti</name>
    <name type="common">Flatworm</name>
    <dbReference type="NCBI Taxonomy" id="53468"/>
    <lineage>
        <taxon>Eukaryota</taxon>
        <taxon>Metazoa</taxon>
        <taxon>Spiralia</taxon>
        <taxon>Lophotrochozoa</taxon>
        <taxon>Platyhelminthes</taxon>
        <taxon>Cestoda</taxon>
        <taxon>Eucestoda</taxon>
        <taxon>Cyclophyllidea</taxon>
        <taxon>Mesocestoididae</taxon>
        <taxon>Mesocestoides</taxon>
    </lineage>
</organism>
<accession>A0A5K3F0C7</accession>
<reference evidence="1" key="1">
    <citation type="submission" date="2019-11" db="UniProtKB">
        <authorList>
            <consortium name="WormBaseParasite"/>
        </authorList>
    </citation>
    <scope>IDENTIFICATION</scope>
</reference>